<keyword evidence="11" id="KW-1185">Reference proteome</keyword>
<dbReference type="InterPro" id="IPR003594">
    <property type="entry name" value="HATPase_dom"/>
</dbReference>
<evidence type="ECO:0000256" key="4">
    <source>
        <dbReference type="ARBA" id="ARBA00022679"/>
    </source>
</evidence>
<accession>A0A2T0XB39</accession>
<dbReference type="PANTHER" id="PTHR43065:SF10">
    <property type="entry name" value="PEROXIDE STRESS-ACTIVATED HISTIDINE KINASE MAK3"/>
    <property type="match status" value="1"/>
</dbReference>
<keyword evidence="4" id="KW-0808">Transferase</keyword>
<name>A0A2T0XB39_9BACT</name>
<evidence type="ECO:0000256" key="8">
    <source>
        <dbReference type="ARBA" id="ARBA00023012"/>
    </source>
</evidence>
<evidence type="ECO:0000259" key="9">
    <source>
        <dbReference type="PROSITE" id="PS50109"/>
    </source>
</evidence>
<evidence type="ECO:0000313" key="11">
    <source>
        <dbReference type="Proteomes" id="UP000252733"/>
    </source>
</evidence>
<dbReference type="EMBL" id="QPIZ01000010">
    <property type="protein sequence ID" value="RCW35252.1"/>
    <property type="molecule type" value="Genomic_DNA"/>
</dbReference>
<dbReference type="STRING" id="1168289.GCA_000259075_03625"/>
<dbReference type="PANTHER" id="PTHR43065">
    <property type="entry name" value="SENSOR HISTIDINE KINASE"/>
    <property type="match status" value="1"/>
</dbReference>
<keyword evidence="7" id="KW-0067">ATP-binding</keyword>
<evidence type="ECO:0000256" key="2">
    <source>
        <dbReference type="ARBA" id="ARBA00012438"/>
    </source>
</evidence>
<keyword evidence="3" id="KW-0597">Phosphoprotein</keyword>
<dbReference type="GO" id="GO:0000160">
    <property type="term" value="P:phosphorelay signal transduction system"/>
    <property type="evidence" value="ECO:0007669"/>
    <property type="project" value="UniProtKB-KW"/>
</dbReference>
<evidence type="ECO:0000313" key="10">
    <source>
        <dbReference type="EMBL" id="RCW35252.1"/>
    </source>
</evidence>
<dbReference type="GO" id="GO:0004673">
    <property type="term" value="F:protein histidine kinase activity"/>
    <property type="evidence" value="ECO:0007669"/>
    <property type="project" value="UniProtKB-EC"/>
</dbReference>
<keyword evidence="6 10" id="KW-0418">Kinase</keyword>
<dbReference type="GO" id="GO:0005524">
    <property type="term" value="F:ATP binding"/>
    <property type="evidence" value="ECO:0007669"/>
    <property type="project" value="UniProtKB-KW"/>
</dbReference>
<dbReference type="PROSITE" id="PS50109">
    <property type="entry name" value="HIS_KIN"/>
    <property type="match status" value="1"/>
</dbReference>
<dbReference type="SMART" id="SM00387">
    <property type="entry name" value="HATPase_c"/>
    <property type="match status" value="1"/>
</dbReference>
<keyword evidence="5" id="KW-0547">Nucleotide-binding</keyword>
<dbReference type="PRINTS" id="PR00344">
    <property type="entry name" value="BCTRLSENSOR"/>
</dbReference>
<reference evidence="10 11" key="1">
    <citation type="submission" date="2018-07" db="EMBL/GenBank/DDBJ databases">
        <title>Freshwater and sediment microbial communities from various areas in North America, analyzing microbe dynamics in response to fracking.</title>
        <authorList>
            <person name="Lamendella R."/>
        </authorList>
    </citation>
    <scope>NUCLEOTIDE SEQUENCE [LARGE SCALE GENOMIC DNA]</scope>
    <source>
        <strain evidence="10 11">160A</strain>
    </source>
</reference>
<dbReference type="Gene3D" id="3.30.565.10">
    <property type="entry name" value="Histidine kinase-like ATPase, C-terminal domain"/>
    <property type="match status" value="1"/>
</dbReference>
<dbReference type="AlphaFoldDB" id="A0A2T0XB39"/>
<organism evidence="10 11">
    <name type="scientific">Marinilabilia salmonicolor</name>
    <dbReference type="NCBI Taxonomy" id="989"/>
    <lineage>
        <taxon>Bacteria</taxon>
        <taxon>Pseudomonadati</taxon>
        <taxon>Bacteroidota</taxon>
        <taxon>Bacteroidia</taxon>
        <taxon>Marinilabiliales</taxon>
        <taxon>Marinilabiliaceae</taxon>
        <taxon>Marinilabilia</taxon>
    </lineage>
</organism>
<protein>
    <recommendedName>
        <fullName evidence="2">histidine kinase</fullName>
        <ecNumber evidence="2">2.7.13.3</ecNumber>
    </recommendedName>
</protein>
<dbReference type="InterPro" id="IPR004358">
    <property type="entry name" value="Sig_transdc_His_kin-like_C"/>
</dbReference>
<gene>
    <name evidence="10" type="ORF">DFO77_11017</name>
</gene>
<dbReference type="SUPFAM" id="SSF55874">
    <property type="entry name" value="ATPase domain of HSP90 chaperone/DNA topoisomerase II/histidine kinase"/>
    <property type="match status" value="1"/>
</dbReference>
<evidence type="ECO:0000256" key="5">
    <source>
        <dbReference type="ARBA" id="ARBA00022741"/>
    </source>
</evidence>
<dbReference type="InterPro" id="IPR036890">
    <property type="entry name" value="HATPase_C_sf"/>
</dbReference>
<dbReference type="Pfam" id="PF02518">
    <property type="entry name" value="HATPase_c"/>
    <property type="match status" value="1"/>
</dbReference>
<proteinExistence type="predicted"/>
<sequence length="181" mass="20039">MKDLSMHILDIAENSVKAGADRVEVELLYTDRMLQMAIRDNGCGMDEQTVGRITDPYTTSRSSRKVGLGLPFLKMNAEQTGGRIEIDSKPGKGTGVTALFDTGHIDCVPEGDLASTLALLMTGHPEINFVIRMKRNQTDFEISSDEIKEVLEGVPISHPKVGVFVRNMIKEEIKYIKSNEL</sequence>
<evidence type="ECO:0000256" key="7">
    <source>
        <dbReference type="ARBA" id="ARBA00022840"/>
    </source>
</evidence>
<comment type="caution">
    <text evidence="10">The sequence shown here is derived from an EMBL/GenBank/DDBJ whole genome shotgun (WGS) entry which is preliminary data.</text>
</comment>
<evidence type="ECO:0000256" key="6">
    <source>
        <dbReference type="ARBA" id="ARBA00022777"/>
    </source>
</evidence>
<evidence type="ECO:0000256" key="1">
    <source>
        <dbReference type="ARBA" id="ARBA00000085"/>
    </source>
</evidence>
<dbReference type="Proteomes" id="UP000252733">
    <property type="component" value="Unassembled WGS sequence"/>
</dbReference>
<evidence type="ECO:0000256" key="3">
    <source>
        <dbReference type="ARBA" id="ARBA00022553"/>
    </source>
</evidence>
<comment type="catalytic activity">
    <reaction evidence="1">
        <text>ATP + protein L-histidine = ADP + protein N-phospho-L-histidine.</text>
        <dbReference type="EC" id="2.7.13.3"/>
    </reaction>
</comment>
<keyword evidence="8" id="KW-0902">Two-component regulatory system</keyword>
<dbReference type="RefSeq" id="WP_181256498.1">
    <property type="nucleotide sequence ID" value="NZ_PVTS01000016.1"/>
</dbReference>
<feature type="domain" description="Histidine kinase" evidence="9">
    <location>
        <begin position="1"/>
        <end position="104"/>
    </location>
</feature>
<dbReference type="InterPro" id="IPR005467">
    <property type="entry name" value="His_kinase_dom"/>
</dbReference>
<dbReference type="EC" id="2.7.13.3" evidence="2"/>